<dbReference type="PROSITE" id="PS50983">
    <property type="entry name" value="FE_B12_PBP"/>
    <property type="match status" value="1"/>
</dbReference>
<dbReference type="Proteomes" id="UP000531840">
    <property type="component" value="Unassembled WGS sequence"/>
</dbReference>
<evidence type="ECO:0000256" key="2">
    <source>
        <dbReference type="ARBA" id="ARBA00008814"/>
    </source>
</evidence>
<dbReference type="RefSeq" id="WP_179941227.1">
    <property type="nucleotide sequence ID" value="NZ_JACBYF010000006.1"/>
</dbReference>
<feature type="coiled-coil region" evidence="5">
    <location>
        <begin position="166"/>
        <end position="193"/>
    </location>
</feature>
<evidence type="ECO:0000313" key="8">
    <source>
        <dbReference type="EMBL" id="NYS47442.1"/>
    </source>
</evidence>
<evidence type="ECO:0000313" key="9">
    <source>
        <dbReference type="Proteomes" id="UP000531840"/>
    </source>
</evidence>
<sequence length="318" mass="35337">MNFKKIIIPFAALTLATTITACSNNNTQTSTSEKAKEGEKVKVKTSQGELEVAKNPKTVAVFDIAVLDLIQRYGVKVENLSTPKISAKYVEGLIAGKDTAGNLREPNYEFLSTVKPDVIFVNQRQKDVLEELKKVGPTASFVANNKDYFNSMIEFNTEVAKIFGVEDKVKEDKAKFEAKIKEVSEKAKASNKKVLIVMTNEGKITAFGPNSRFGYIHTLFGFKPVDENIEESTHGNEINYEYISKMNPDIIFYVDRNTVVKSKTDANAKTTLDNELIKATRAGKENAIYEIDAQYAYLAGNGLTAFEKISEVLEKAVK</sequence>
<proteinExistence type="inferred from homology"/>
<feature type="chain" id="PRO_5045422203" evidence="6">
    <location>
        <begin position="22"/>
        <end position="318"/>
    </location>
</feature>
<keyword evidence="9" id="KW-1185">Reference proteome</keyword>
<feature type="domain" description="Fe/B12 periplasmic-binding" evidence="7">
    <location>
        <begin position="58"/>
        <end position="318"/>
    </location>
</feature>
<dbReference type="PROSITE" id="PS51257">
    <property type="entry name" value="PROKAR_LIPOPROTEIN"/>
    <property type="match status" value="1"/>
</dbReference>
<comment type="similarity">
    <text evidence="2">Belongs to the bacterial solute-binding protein 8 family.</text>
</comment>
<keyword evidence="3" id="KW-0813">Transport</keyword>
<comment type="subcellular location">
    <subcellularLocation>
        <location evidence="1">Cell envelope</location>
    </subcellularLocation>
</comment>
<protein>
    <submittedName>
        <fullName evidence="8">ABC transporter substrate-binding protein</fullName>
    </submittedName>
</protein>
<accession>A0ABX2T1C7</accession>
<evidence type="ECO:0000256" key="3">
    <source>
        <dbReference type="ARBA" id="ARBA00022448"/>
    </source>
</evidence>
<evidence type="ECO:0000256" key="5">
    <source>
        <dbReference type="SAM" id="Coils"/>
    </source>
</evidence>
<organism evidence="8 9">
    <name type="scientific">Gemelliphila palaticanis</name>
    <dbReference type="NCBI Taxonomy" id="81950"/>
    <lineage>
        <taxon>Bacteria</taxon>
        <taxon>Bacillati</taxon>
        <taxon>Bacillota</taxon>
        <taxon>Bacilli</taxon>
        <taxon>Bacillales</taxon>
        <taxon>Gemellaceae</taxon>
        <taxon>Gemelliphila</taxon>
    </lineage>
</organism>
<dbReference type="PANTHER" id="PTHR30532:SF28">
    <property type="entry name" value="PETROBACTIN-BINDING PROTEIN YCLQ"/>
    <property type="match status" value="1"/>
</dbReference>
<dbReference type="SUPFAM" id="SSF53807">
    <property type="entry name" value="Helical backbone' metal receptor"/>
    <property type="match status" value="1"/>
</dbReference>
<gene>
    <name evidence="8" type="ORF">HZY85_04435</name>
</gene>
<comment type="caution">
    <text evidence="8">The sequence shown here is derived from an EMBL/GenBank/DDBJ whole genome shotgun (WGS) entry which is preliminary data.</text>
</comment>
<name>A0ABX2T1C7_9BACL</name>
<dbReference type="InterPro" id="IPR051313">
    <property type="entry name" value="Bact_iron-sidero_bind"/>
</dbReference>
<evidence type="ECO:0000256" key="6">
    <source>
        <dbReference type="SAM" id="SignalP"/>
    </source>
</evidence>
<keyword evidence="5" id="KW-0175">Coiled coil</keyword>
<dbReference type="PANTHER" id="PTHR30532">
    <property type="entry name" value="IRON III DICITRATE-BINDING PERIPLASMIC PROTEIN"/>
    <property type="match status" value="1"/>
</dbReference>
<keyword evidence="4 6" id="KW-0732">Signal</keyword>
<dbReference type="Gene3D" id="3.40.50.1980">
    <property type="entry name" value="Nitrogenase molybdenum iron protein domain"/>
    <property type="match status" value="2"/>
</dbReference>
<evidence type="ECO:0000259" key="7">
    <source>
        <dbReference type="PROSITE" id="PS50983"/>
    </source>
</evidence>
<dbReference type="EMBL" id="JACBYF010000006">
    <property type="protein sequence ID" value="NYS47442.1"/>
    <property type="molecule type" value="Genomic_DNA"/>
</dbReference>
<evidence type="ECO:0000256" key="4">
    <source>
        <dbReference type="ARBA" id="ARBA00022729"/>
    </source>
</evidence>
<dbReference type="Pfam" id="PF01497">
    <property type="entry name" value="Peripla_BP_2"/>
    <property type="match status" value="1"/>
</dbReference>
<feature type="signal peptide" evidence="6">
    <location>
        <begin position="1"/>
        <end position="21"/>
    </location>
</feature>
<dbReference type="InterPro" id="IPR002491">
    <property type="entry name" value="ABC_transptr_periplasmic_BD"/>
</dbReference>
<evidence type="ECO:0000256" key="1">
    <source>
        <dbReference type="ARBA" id="ARBA00004196"/>
    </source>
</evidence>
<reference evidence="8 9" key="1">
    <citation type="submission" date="2020-07" db="EMBL/GenBank/DDBJ databases">
        <title>MOT database genomes.</title>
        <authorList>
            <person name="Joseph S."/>
            <person name="Aduse-Opoku J."/>
            <person name="Hashim A."/>
            <person name="Wade W."/>
            <person name="Curtis M."/>
        </authorList>
    </citation>
    <scope>NUCLEOTIDE SEQUENCE [LARGE SCALE GENOMIC DNA]</scope>
    <source>
        <strain evidence="8 9">CIP 106318</strain>
    </source>
</reference>